<organism evidence="2 3">
    <name type="scientific">Sporothrix eucalyptigena</name>
    <dbReference type="NCBI Taxonomy" id="1812306"/>
    <lineage>
        <taxon>Eukaryota</taxon>
        <taxon>Fungi</taxon>
        <taxon>Dikarya</taxon>
        <taxon>Ascomycota</taxon>
        <taxon>Pezizomycotina</taxon>
        <taxon>Sordariomycetes</taxon>
        <taxon>Sordariomycetidae</taxon>
        <taxon>Ophiostomatales</taxon>
        <taxon>Ophiostomataceae</taxon>
        <taxon>Sporothrix</taxon>
    </lineage>
</organism>
<dbReference type="Proteomes" id="UP001642482">
    <property type="component" value="Unassembled WGS sequence"/>
</dbReference>
<evidence type="ECO:0000313" key="3">
    <source>
        <dbReference type="Proteomes" id="UP001642482"/>
    </source>
</evidence>
<comment type="caution">
    <text evidence="2">The sequence shown here is derived from an EMBL/GenBank/DDBJ whole genome shotgun (WGS) entry which is preliminary data.</text>
</comment>
<reference evidence="2 3" key="1">
    <citation type="submission" date="2024-01" db="EMBL/GenBank/DDBJ databases">
        <authorList>
            <person name="Allen C."/>
            <person name="Tagirdzhanova G."/>
        </authorList>
    </citation>
    <scope>NUCLEOTIDE SEQUENCE [LARGE SCALE GENOMIC DNA]</scope>
</reference>
<dbReference type="EMBL" id="CAWUHD010000031">
    <property type="protein sequence ID" value="CAK7219324.1"/>
    <property type="molecule type" value="Genomic_DNA"/>
</dbReference>
<accession>A0ABP0BI73</accession>
<name>A0ABP0BI73_9PEZI</name>
<protein>
    <submittedName>
        <fullName evidence="2">Uncharacterized protein</fullName>
    </submittedName>
</protein>
<feature type="compositionally biased region" description="Polar residues" evidence="1">
    <location>
        <begin position="55"/>
        <end position="71"/>
    </location>
</feature>
<feature type="compositionally biased region" description="Polar residues" evidence="1">
    <location>
        <begin position="116"/>
        <end position="125"/>
    </location>
</feature>
<sequence>MGGIDAGTSSAFPSLASPGQYFKDALAREASNVTPGIDDTPYILYALDALTGDVTSSTDASNGDGSGSKHSSFPFRHIPDDGLGYYRPRSLPRGSANIGTASIKPPTALSPVQYGLSRQFSTRRGSTYEPRTRQPSSSQVPKPADPNAPRDSTASSISTLVYSDSTGVPIA</sequence>
<keyword evidence="3" id="KW-1185">Reference proteome</keyword>
<feature type="compositionally biased region" description="Polar residues" evidence="1">
    <location>
        <begin position="150"/>
        <end position="171"/>
    </location>
</feature>
<proteinExistence type="predicted"/>
<evidence type="ECO:0000313" key="2">
    <source>
        <dbReference type="EMBL" id="CAK7219324.1"/>
    </source>
</evidence>
<feature type="region of interest" description="Disordered" evidence="1">
    <location>
        <begin position="55"/>
        <end position="171"/>
    </location>
</feature>
<gene>
    <name evidence="2" type="ORF">SEUCBS140593_003850</name>
</gene>
<evidence type="ECO:0000256" key="1">
    <source>
        <dbReference type="SAM" id="MobiDB-lite"/>
    </source>
</evidence>